<evidence type="ECO:0000256" key="1">
    <source>
        <dbReference type="ARBA" id="ARBA00022722"/>
    </source>
</evidence>
<dbReference type="GO" id="GO:0004527">
    <property type="term" value="F:exonuclease activity"/>
    <property type="evidence" value="ECO:0007669"/>
    <property type="project" value="UniProtKB-KW"/>
</dbReference>
<organism evidence="6 7">
    <name type="scientific">Electrophorus voltai</name>
    <dbReference type="NCBI Taxonomy" id="2609070"/>
    <lineage>
        <taxon>Eukaryota</taxon>
        <taxon>Metazoa</taxon>
        <taxon>Chordata</taxon>
        <taxon>Craniata</taxon>
        <taxon>Vertebrata</taxon>
        <taxon>Euteleostomi</taxon>
        <taxon>Actinopterygii</taxon>
        <taxon>Neopterygii</taxon>
        <taxon>Teleostei</taxon>
        <taxon>Ostariophysi</taxon>
        <taxon>Gymnotiformes</taxon>
        <taxon>Gymnotoidei</taxon>
        <taxon>Gymnotidae</taxon>
        <taxon>Electrophorus</taxon>
    </lineage>
</organism>
<dbReference type="InterPro" id="IPR000504">
    <property type="entry name" value="RRM_dom"/>
</dbReference>
<evidence type="ECO:0000259" key="5">
    <source>
        <dbReference type="PROSITE" id="PS50102"/>
    </source>
</evidence>
<reference evidence="6" key="1">
    <citation type="submission" date="2023-03" db="EMBL/GenBank/DDBJ databases">
        <title>Electrophorus voltai genome.</title>
        <authorList>
            <person name="Bian C."/>
        </authorList>
    </citation>
    <scope>NUCLEOTIDE SEQUENCE</scope>
    <source>
        <strain evidence="6">CB-2022</strain>
        <tissue evidence="6">Muscle</tissue>
    </source>
</reference>
<gene>
    <name evidence="6" type="ORF">P4O66_021729</name>
</gene>
<sequence length="678" mass="76619">PQKAPRFTRPREHRREPVTLNELTALLLYASLGKRHGVDKPSWCRLHRQGRVARVHVVLLEGVTQLHFYRYYSQFKQLRRSYTARCTLVPSSCDLVSTLLSAELPDPQDSHPDIQTTTPTADVIWHPVARRYGLKRRGLSSYLLTEEEMIRKNFPVKGVQGCEAFVCTQADDHVTDSSPLYGLDCEMCVTQAGTELTRVAVVDSRGCCVLDELVKPSNPIINYCTKFSGITQAILKPVTTRLQDVQTKLVELLPRDAVLVGHSLDSDLRALKMIHPHVIDSSLLYRREFGQRFKLKYLAQVILKREIQTEERTGHDPCEDACAALQVVQYFISKGPRQVLHYHLEDLWGVIPRPQQALNESLHNHTISPLRFGQALHKAGQSVLLLGKSAKSDNLTSSQVWRRHSCNTDKECVCVFRRIAQTYSLSVIQFSSLSDVLNQSTEERKDSHLQQMLDRLEQMCVLFLGPLPRDYTERNLHTLLRHYGGLRKIRLVQTTHGAQRPLTEATLDLEASLAELQRDVMNGHMIYVGGISPHHHSYGDLFQVFSSFGPIDSIVTPAKNSGKCRRHAHIEFVSAESVLVAVRSQAEIGNRKLSVCHALTPPHMHTWTHTHPVSIVMGGETDDPREGDGRELESSGLTCTQDGEMERVMKTLDRNVGKMFKALEDKTLSIVILPGCRR</sequence>
<evidence type="ECO:0000313" key="6">
    <source>
        <dbReference type="EMBL" id="KAK1803210.1"/>
    </source>
</evidence>
<evidence type="ECO:0000256" key="2">
    <source>
        <dbReference type="ARBA" id="ARBA00022801"/>
    </source>
</evidence>
<dbReference type="CDD" id="cd00590">
    <property type="entry name" value="RRM_SF"/>
    <property type="match status" value="1"/>
</dbReference>
<dbReference type="SMART" id="SM00360">
    <property type="entry name" value="RRM"/>
    <property type="match status" value="1"/>
</dbReference>
<dbReference type="PROSITE" id="PS50102">
    <property type="entry name" value="RRM"/>
    <property type="match status" value="1"/>
</dbReference>
<dbReference type="InterPro" id="IPR047021">
    <property type="entry name" value="REXO1/3/4-like"/>
</dbReference>
<keyword evidence="2" id="KW-0378">Hydrolase</keyword>
<dbReference type="EMBL" id="JAROKS010000006">
    <property type="protein sequence ID" value="KAK1803210.1"/>
    <property type="molecule type" value="Genomic_DNA"/>
</dbReference>
<dbReference type="InterPro" id="IPR035979">
    <property type="entry name" value="RBD_domain_sf"/>
</dbReference>
<dbReference type="CDD" id="cd06145">
    <property type="entry name" value="REX1_like"/>
    <property type="match status" value="1"/>
</dbReference>
<dbReference type="Proteomes" id="UP001239994">
    <property type="component" value="Unassembled WGS sequence"/>
</dbReference>
<dbReference type="Gene3D" id="3.30.420.10">
    <property type="entry name" value="Ribonuclease H-like superfamily/Ribonuclease H"/>
    <property type="match status" value="1"/>
</dbReference>
<dbReference type="SUPFAM" id="SSF54928">
    <property type="entry name" value="RNA-binding domain, RBD"/>
    <property type="match status" value="1"/>
</dbReference>
<proteinExistence type="predicted"/>
<dbReference type="GO" id="GO:0005634">
    <property type="term" value="C:nucleus"/>
    <property type="evidence" value="ECO:0007669"/>
    <property type="project" value="TreeGrafter"/>
</dbReference>
<dbReference type="SUPFAM" id="SSF53098">
    <property type="entry name" value="Ribonuclease H-like"/>
    <property type="match status" value="1"/>
</dbReference>
<evidence type="ECO:0000256" key="3">
    <source>
        <dbReference type="ARBA" id="ARBA00022839"/>
    </source>
</evidence>
<protein>
    <recommendedName>
        <fullName evidence="5">RRM domain-containing protein</fullName>
    </recommendedName>
</protein>
<feature type="non-terminal residue" evidence="6">
    <location>
        <position position="678"/>
    </location>
</feature>
<comment type="caution">
    <text evidence="6">The sequence shown here is derived from an EMBL/GenBank/DDBJ whole genome shotgun (WGS) entry which is preliminary data.</text>
</comment>
<dbReference type="SMART" id="SM00479">
    <property type="entry name" value="EXOIII"/>
    <property type="match status" value="1"/>
</dbReference>
<feature type="domain" description="RRM" evidence="5">
    <location>
        <begin position="524"/>
        <end position="600"/>
    </location>
</feature>
<dbReference type="InterPro" id="IPR012337">
    <property type="entry name" value="RNaseH-like_sf"/>
</dbReference>
<dbReference type="InterPro" id="IPR036397">
    <property type="entry name" value="RNaseH_sf"/>
</dbReference>
<dbReference type="Pfam" id="PF00929">
    <property type="entry name" value="RNase_T"/>
    <property type="match status" value="1"/>
</dbReference>
<keyword evidence="3" id="KW-0269">Exonuclease</keyword>
<keyword evidence="7" id="KW-1185">Reference proteome</keyword>
<evidence type="ECO:0000256" key="4">
    <source>
        <dbReference type="PROSITE-ProRule" id="PRU00176"/>
    </source>
</evidence>
<dbReference type="Pfam" id="PF00076">
    <property type="entry name" value="RRM_1"/>
    <property type="match status" value="2"/>
</dbReference>
<dbReference type="PANTHER" id="PTHR12801:SF82">
    <property type="entry name" value="RNA EXONUCLEASE 5"/>
    <property type="match status" value="1"/>
</dbReference>
<accession>A0AAD8ZTI2</accession>
<evidence type="ECO:0000313" key="7">
    <source>
        <dbReference type="Proteomes" id="UP001239994"/>
    </source>
</evidence>
<dbReference type="FunFam" id="3.30.420.10:FF:000175">
    <property type="entry name" value="RNA exonuclease 5"/>
    <property type="match status" value="1"/>
</dbReference>
<dbReference type="GO" id="GO:0003723">
    <property type="term" value="F:RNA binding"/>
    <property type="evidence" value="ECO:0007669"/>
    <property type="project" value="UniProtKB-UniRule"/>
</dbReference>
<dbReference type="InterPro" id="IPR034922">
    <property type="entry name" value="REX1-like_exo"/>
</dbReference>
<dbReference type="InterPro" id="IPR012677">
    <property type="entry name" value="Nucleotide-bd_a/b_plait_sf"/>
</dbReference>
<name>A0AAD8ZTI2_9TELE</name>
<keyword evidence="4" id="KW-0694">RNA-binding</keyword>
<dbReference type="AlphaFoldDB" id="A0AAD8ZTI2"/>
<keyword evidence="1" id="KW-0540">Nuclease</keyword>
<dbReference type="Gene3D" id="3.30.70.330">
    <property type="match status" value="1"/>
</dbReference>
<dbReference type="InterPro" id="IPR013520">
    <property type="entry name" value="Ribonucl_H"/>
</dbReference>
<dbReference type="PANTHER" id="PTHR12801">
    <property type="entry name" value="RNA EXONUCLEASE REXO1 / RECO3 FAMILY MEMBER-RELATED"/>
    <property type="match status" value="1"/>
</dbReference>